<dbReference type="AlphaFoldDB" id="A0A9Q6K6A9"/>
<evidence type="ECO:0000313" key="2">
    <source>
        <dbReference type="EMBL" id="TEW31306.1"/>
    </source>
</evidence>
<protein>
    <submittedName>
        <fullName evidence="1">Uncharacterized protein</fullName>
    </submittedName>
</protein>
<evidence type="ECO:0000313" key="1">
    <source>
        <dbReference type="EMBL" id="QQF82794.1"/>
    </source>
</evidence>
<accession>A0A9Q6K6A9</accession>
<reference evidence="1 4" key="2">
    <citation type="submission" date="2020-12" db="EMBL/GenBank/DDBJ databases">
        <title>ASc-MMNZ-VFA-070.</title>
        <authorList>
            <person name="Schryvers A."/>
            <person name="Mostafa Nazari M."/>
            <person name="Farshchi Andisi V."/>
            <person name="Timsit E."/>
            <person name="Walter Morck D."/>
        </authorList>
    </citation>
    <scope>NUCLEOTIDE SEQUENCE [LARGE SCALE GENOMIC DNA]</scope>
    <source>
        <strain evidence="1 4">ASc-MMNZ-VFA-070</strain>
    </source>
</reference>
<dbReference type="EMBL" id="CP066558">
    <property type="protein sequence ID" value="QQF82794.1"/>
    <property type="molecule type" value="Genomic_DNA"/>
</dbReference>
<dbReference type="OrthoDB" id="5682237at2"/>
<organism evidence="1 4">
    <name type="scientific">Histophilus somni</name>
    <name type="common">Haemophilus somnus</name>
    <dbReference type="NCBI Taxonomy" id="731"/>
    <lineage>
        <taxon>Bacteria</taxon>
        <taxon>Pseudomonadati</taxon>
        <taxon>Pseudomonadota</taxon>
        <taxon>Gammaproteobacteria</taxon>
        <taxon>Pasteurellales</taxon>
        <taxon>Pasteurellaceae</taxon>
        <taxon>Histophilus</taxon>
    </lineage>
</organism>
<proteinExistence type="predicted"/>
<evidence type="ECO:0000313" key="3">
    <source>
        <dbReference type="Proteomes" id="UP000297565"/>
    </source>
</evidence>
<name>A0A9Q6K6A9_HISSO</name>
<reference evidence="2 3" key="1">
    <citation type="submission" date="2019-03" db="EMBL/GenBank/DDBJ databases">
        <title>Horizontal Gene Transfer Machinery in Histophilus somni.</title>
        <authorList>
            <person name="Mostafa Nazari M."/>
            <person name="Liljebjelke K."/>
        </authorList>
    </citation>
    <scope>NUCLEOTIDE SEQUENCE [LARGE SCALE GENOMIC DNA]</scope>
    <source>
        <strain evidence="2 3">UOC-EPH-KLM-04</strain>
    </source>
</reference>
<gene>
    <name evidence="2" type="ORF">E2R48_00115</name>
    <name evidence="1" type="ORF">JFL49_02430</name>
</gene>
<keyword evidence="4" id="KW-1185">Reference proteome</keyword>
<dbReference type="EMBL" id="SNRV01000001">
    <property type="protein sequence ID" value="TEW31306.1"/>
    <property type="molecule type" value="Genomic_DNA"/>
</dbReference>
<sequence length="240" mass="27894">MKWKKVRVDFTETVKCKFCNRIINSGKGILIQNEYGDFAFSGPTCAKKKSNITNYDENIIDITKGCILQDKPHSEKLIPQKILNNNIDIEYENFTSEEDAQVHNYLDENAVSAYLTLRFEKLSHIKSIFTSKKLDDIYHSYTINGKISEQDENYIKQAMYGNKCPLLTYQNLQSVYAAEYWLLSFIKYNSDSDLTFIKNVLSQLHKKLTLSNKQIIAINKWFVHSEGKTVKLKENSFINK</sequence>
<dbReference type="Proteomes" id="UP000297565">
    <property type="component" value="Unassembled WGS sequence"/>
</dbReference>
<dbReference type="Proteomes" id="UP000595373">
    <property type="component" value="Chromosome"/>
</dbReference>
<evidence type="ECO:0000313" key="4">
    <source>
        <dbReference type="Proteomes" id="UP000595373"/>
    </source>
</evidence>
<dbReference type="RefSeq" id="WP_011609878.1">
    <property type="nucleotide sequence ID" value="NZ_CP018802.1"/>
</dbReference>